<evidence type="ECO:0000313" key="2">
    <source>
        <dbReference type="EMBL" id="RAP02826.1"/>
    </source>
</evidence>
<dbReference type="PANTHER" id="PTHR21028">
    <property type="entry name" value="SI:CH211-156B7.4"/>
    <property type="match status" value="1"/>
</dbReference>
<evidence type="ECO:0000313" key="3">
    <source>
        <dbReference type="Proteomes" id="UP000248557"/>
    </source>
</evidence>
<proteinExistence type="predicted"/>
<dbReference type="OMA" id="QHPCRDF"/>
<evidence type="ECO:0000259" key="1">
    <source>
        <dbReference type="PROSITE" id="PS51707"/>
    </source>
</evidence>
<dbReference type="Gene3D" id="2.40.320.10">
    <property type="entry name" value="Hypothetical Protein Pfu-838710-001"/>
    <property type="match status" value="1"/>
</dbReference>
<dbReference type="PROSITE" id="PS51707">
    <property type="entry name" value="CYTH"/>
    <property type="match status" value="1"/>
</dbReference>
<dbReference type="InterPro" id="IPR033469">
    <property type="entry name" value="CYTH-like_dom_sf"/>
</dbReference>
<dbReference type="AlphaFoldDB" id="A0A328Q5H0"/>
<name>A0A328Q5H0_9EURY</name>
<gene>
    <name evidence="2" type="ORF">CA615_05460</name>
</gene>
<organism evidence="2 3">
    <name type="scientific">Methanosphaera stadtmanae</name>
    <dbReference type="NCBI Taxonomy" id="2317"/>
    <lineage>
        <taxon>Archaea</taxon>
        <taxon>Methanobacteriati</taxon>
        <taxon>Methanobacteriota</taxon>
        <taxon>Methanomada group</taxon>
        <taxon>Methanobacteria</taxon>
        <taxon>Methanobacteriales</taxon>
        <taxon>Methanobacteriaceae</taxon>
        <taxon>Methanosphaera</taxon>
    </lineage>
</organism>
<dbReference type="EMBL" id="NGJK01000070">
    <property type="protein sequence ID" value="RAP02826.1"/>
    <property type="molecule type" value="Genomic_DNA"/>
</dbReference>
<sequence length="180" mass="21417">MIEVEMKAKINNNKEAFEKIKEIGGEYSHTEKQHDIYFNAPNKDYKETDEALRIREIPRDDDFERILTYKGPKLDSKSKTRKEVEVNIDDTDNMVEILKSLGFKPSAVVNKIRRIFNYDKYTITIDKLNRLGYYMEIEYVANKDEDIEEIRNNIIKVFEKLEITSGFERTSYLELLEQKE</sequence>
<comment type="caution">
    <text evidence="2">The sequence shown here is derived from an EMBL/GenBank/DDBJ whole genome shotgun (WGS) entry which is preliminary data.</text>
</comment>
<dbReference type="InterPro" id="IPR008173">
    <property type="entry name" value="Adenylyl_cyclase_CyaB"/>
</dbReference>
<dbReference type="CDD" id="cd07890">
    <property type="entry name" value="CYTH-like_AC_IV-like"/>
    <property type="match status" value="1"/>
</dbReference>
<dbReference type="RefSeq" id="WP_011406680.1">
    <property type="nucleotide sequence ID" value="NZ_CATZNA010000003.1"/>
</dbReference>
<dbReference type="SMART" id="SM01118">
    <property type="entry name" value="CYTH"/>
    <property type="match status" value="1"/>
</dbReference>
<protein>
    <recommendedName>
        <fullName evidence="1">CYTH domain-containing protein</fullName>
    </recommendedName>
</protein>
<dbReference type="Pfam" id="PF01928">
    <property type="entry name" value="CYTH"/>
    <property type="match status" value="1"/>
</dbReference>
<dbReference type="GeneID" id="3856089"/>
<dbReference type="Proteomes" id="UP000248557">
    <property type="component" value="Unassembled WGS sequence"/>
</dbReference>
<dbReference type="PANTHER" id="PTHR21028:SF2">
    <property type="entry name" value="CYTH DOMAIN-CONTAINING PROTEIN"/>
    <property type="match status" value="1"/>
</dbReference>
<dbReference type="NCBIfam" id="TIGR00318">
    <property type="entry name" value="cyaB"/>
    <property type="match status" value="1"/>
</dbReference>
<dbReference type="SUPFAM" id="SSF55154">
    <property type="entry name" value="CYTH-like phosphatases"/>
    <property type="match status" value="1"/>
</dbReference>
<dbReference type="InterPro" id="IPR023577">
    <property type="entry name" value="CYTH_domain"/>
</dbReference>
<reference evidence="2 3" key="1">
    <citation type="submission" date="2017-05" db="EMBL/GenBank/DDBJ databases">
        <title>Host range expansion of the Methanosphaera genus to humans and monogastric animals involves recent and extensive reduction in genome content.</title>
        <authorList>
            <person name="Hoedt E.C."/>
            <person name="Volmer J.G."/>
            <person name="Parks D.H."/>
            <person name="Rosewarne C.P."/>
            <person name="Denman S.E."/>
            <person name="Mcsweeney C.S."/>
            <person name="O Cuiv P."/>
            <person name="Hugenholtz P."/>
            <person name="Tyson G.W."/>
            <person name="Morrison M."/>
        </authorList>
    </citation>
    <scope>NUCLEOTIDE SEQUENCE [LARGE SCALE GENOMIC DNA]</scope>
    <source>
        <strain evidence="2 3">PA5</strain>
    </source>
</reference>
<feature type="domain" description="CYTH" evidence="1">
    <location>
        <begin position="1"/>
        <end position="178"/>
    </location>
</feature>
<accession>A0A328Q5H0</accession>